<evidence type="ECO:0000313" key="2">
    <source>
        <dbReference type="EMBL" id="MCF7541645.1"/>
    </source>
</evidence>
<reference evidence="2" key="1">
    <citation type="submission" date="2022-01" db="EMBL/GenBank/DDBJ databases">
        <title>Pseudomonas sp. nov. isolated from Antarctic regolith.</title>
        <authorList>
            <person name="Novakova D."/>
            <person name="Sedlar K."/>
        </authorList>
    </citation>
    <scope>NUCLEOTIDE SEQUENCE</scope>
    <source>
        <strain evidence="2">P2647</strain>
    </source>
</reference>
<dbReference type="Proteomes" id="UP001162905">
    <property type="component" value="Unassembled WGS sequence"/>
</dbReference>
<keyword evidence="3" id="KW-1185">Reference proteome</keyword>
<dbReference type="InterPro" id="IPR036390">
    <property type="entry name" value="WH_DNA-bd_sf"/>
</dbReference>
<sequence>MAARRFNVSGPAAVRAVGRLEARPGESLLQRSAQGVVLTRAGEAFMADCSHNLQ</sequence>
<dbReference type="SUPFAM" id="SSF46785">
    <property type="entry name" value="Winged helix' DNA-binding domain"/>
    <property type="match status" value="1"/>
</dbReference>
<dbReference type="InterPro" id="IPR036388">
    <property type="entry name" value="WH-like_DNA-bd_sf"/>
</dbReference>
<name>A0ABS9I284_9PSED</name>
<feature type="domain" description="HTH lysR-type" evidence="1">
    <location>
        <begin position="1"/>
        <end position="39"/>
    </location>
</feature>
<dbReference type="Pfam" id="PF00126">
    <property type="entry name" value="HTH_1"/>
    <property type="match status" value="1"/>
</dbReference>
<accession>A0ABS9I284</accession>
<dbReference type="EMBL" id="JAKJXH010000004">
    <property type="protein sequence ID" value="MCF7541645.1"/>
    <property type="molecule type" value="Genomic_DNA"/>
</dbReference>
<dbReference type="Gene3D" id="1.10.10.10">
    <property type="entry name" value="Winged helix-like DNA-binding domain superfamily/Winged helix DNA-binding domain"/>
    <property type="match status" value="1"/>
</dbReference>
<gene>
    <name evidence="2" type="ORF">L4G47_05340</name>
</gene>
<proteinExistence type="predicted"/>
<evidence type="ECO:0000259" key="1">
    <source>
        <dbReference type="PROSITE" id="PS50931"/>
    </source>
</evidence>
<comment type="caution">
    <text evidence="2">The sequence shown here is derived from an EMBL/GenBank/DDBJ whole genome shotgun (WGS) entry which is preliminary data.</text>
</comment>
<dbReference type="InterPro" id="IPR000847">
    <property type="entry name" value="LysR_HTH_N"/>
</dbReference>
<evidence type="ECO:0000313" key="3">
    <source>
        <dbReference type="Proteomes" id="UP001162905"/>
    </source>
</evidence>
<organism evidence="2 3">
    <name type="scientific">Pseudomonas petrae</name>
    <dbReference type="NCBI Taxonomy" id="2912190"/>
    <lineage>
        <taxon>Bacteria</taxon>
        <taxon>Pseudomonadati</taxon>
        <taxon>Pseudomonadota</taxon>
        <taxon>Gammaproteobacteria</taxon>
        <taxon>Pseudomonadales</taxon>
        <taxon>Pseudomonadaceae</taxon>
        <taxon>Pseudomonas</taxon>
    </lineage>
</organism>
<dbReference type="PROSITE" id="PS50931">
    <property type="entry name" value="HTH_LYSR"/>
    <property type="match status" value="1"/>
</dbReference>
<protein>
    <submittedName>
        <fullName evidence="2">LysR family transcriptional regulator</fullName>
    </submittedName>
</protein>